<organism evidence="1 2">
    <name type="scientific">Gordonia phage GRU3</name>
    <dbReference type="NCBI Taxonomy" id="1647473"/>
    <lineage>
        <taxon>Viruses</taxon>
        <taxon>Duplodnaviria</taxon>
        <taxon>Heunggongvirae</taxon>
        <taxon>Uroviricota</taxon>
        <taxon>Caudoviricetes</taxon>
        <taxon>Grutrevirus</taxon>
        <taxon>Grutrevirus GRU3</taxon>
    </lineage>
</organism>
<dbReference type="RefSeq" id="YP_009276119.1">
    <property type="nucleotide sequence ID" value="NC_030935.1"/>
</dbReference>
<evidence type="ECO:0000313" key="2">
    <source>
        <dbReference type="Proteomes" id="UP000207608"/>
    </source>
</evidence>
<dbReference type="GeneID" id="28802584"/>
<protein>
    <submittedName>
        <fullName evidence="1">Uncharacterized protein</fullName>
    </submittedName>
</protein>
<name>A0A0K0N618_9CAUD</name>
<reference evidence="1 2" key="1">
    <citation type="journal article" date="2015" name="PLoS ONE">
        <title>Lysis to Kill: Evaluation of the Lytic Abilities, and Genomics of Nine Bacteriophages Infective for Gordonia spp. and Their Potential Use in Activated Sludge Foam Biocontrol.</title>
        <authorList>
            <person name="Dyson Z.A."/>
            <person name="Tucci J."/>
            <person name="Seviour R.J."/>
            <person name="Petrovski S."/>
        </authorList>
    </citation>
    <scope>NUCLEOTIDE SEQUENCE [LARGE SCALE GENOMIC DNA]</scope>
</reference>
<dbReference type="KEGG" id="vg:28802584"/>
<dbReference type="Proteomes" id="UP000207608">
    <property type="component" value="Segment"/>
</dbReference>
<dbReference type="EMBL" id="KR053197">
    <property type="protein sequence ID" value="AKJ72275.1"/>
    <property type="molecule type" value="Genomic_DNA"/>
</dbReference>
<proteinExistence type="predicted"/>
<sequence length="60" mass="7188">MRRRPFWKIRKVDDDWVVYRRTFTWTSAWYSVGRVSTFSDAVEVVETGGRVRRDYVLASA</sequence>
<evidence type="ECO:0000313" key="1">
    <source>
        <dbReference type="EMBL" id="AKJ72275.1"/>
    </source>
</evidence>
<accession>A0A0K0N618</accession>
<keyword evidence="2" id="KW-1185">Reference proteome</keyword>
<gene>
    <name evidence="1" type="ORF">GRU3_26</name>
</gene>